<dbReference type="PANTHER" id="PTHR23333:SF20">
    <property type="entry name" value="NSFL1 COFACTOR P47"/>
    <property type="match status" value="1"/>
</dbReference>
<dbReference type="OrthoDB" id="25887at2759"/>
<dbReference type="GO" id="GO:0031468">
    <property type="term" value="P:nuclear membrane reassembly"/>
    <property type="evidence" value="ECO:0007669"/>
    <property type="project" value="TreeGrafter"/>
</dbReference>
<dbReference type="Gene3D" id="3.10.20.90">
    <property type="entry name" value="Phosphatidylinositol 3-kinase Catalytic Subunit, Chain A, domain 1"/>
    <property type="match status" value="1"/>
</dbReference>
<dbReference type="GO" id="GO:0061025">
    <property type="term" value="P:membrane fusion"/>
    <property type="evidence" value="ECO:0007669"/>
    <property type="project" value="TreeGrafter"/>
</dbReference>
<accession>A0A2C6KR75</accession>
<feature type="region of interest" description="Disordered" evidence="1">
    <location>
        <begin position="1"/>
        <end position="51"/>
    </location>
</feature>
<dbReference type="CDD" id="cd01770">
    <property type="entry name" value="UBX_UBXN2"/>
    <property type="match status" value="1"/>
</dbReference>
<dbReference type="AlphaFoldDB" id="A0A2C6KR75"/>
<keyword evidence="5" id="KW-1185">Reference proteome</keyword>
<evidence type="ECO:0000259" key="2">
    <source>
        <dbReference type="PROSITE" id="PS50033"/>
    </source>
</evidence>
<evidence type="ECO:0000313" key="5">
    <source>
        <dbReference type="Proteomes" id="UP000221165"/>
    </source>
</evidence>
<organism evidence="4 5">
    <name type="scientific">Cystoisospora suis</name>
    <dbReference type="NCBI Taxonomy" id="483139"/>
    <lineage>
        <taxon>Eukaryota</taxon>
        <taxon>Sar</taxon>
        <taxon>Alveolata</taxon>
        <taxon>Apicomplexa</taxon>
        <taxon>Conoidasida</taxon>
        <taxon>Coccidia</taxon>
        <taxon>Eucoccidiorida</taxon>
        <taxon>Eimeriorina</taxon>
        <taxon>Sarcocystidae</taxon>
        <taxon>Cystoisospora</taxon>
    </lineage>
</organism>
<dbReference type="GO" id="GO:0043161">
    <property type="term" value="P:proteasome-mediated ubiquitin-dependent protein catabolic process"/>
    <property type="evidence" value="ECO:0007669"/>
    <property type="project" value="TreeGrafter"/>
</dbReference>
<name>A0A2C6KR75_9APIC</name>
<dbReference type="Pfam" id="PF08059">
    <property type="entry name" value="SEP"/>
    <property type="match status" value="1"/>
</dbReference>
<dbReference type="Pfam" id="PF00789">
    <property type="entry name" value="UBX"/>
    <property type="match status" value="1"/>
</dbReference>
<evidence type="ECO:0000256" key="1">
    <source>
        <dbReference type="SAM" id="MobiDB-lite"/>
    </source>
</evidence>
<dbReference type="GO" id="GO:0000045">
    <property type="term" value="P:autophagosome assembly"/>
    <property type="evidence" value="ECO:0007669"/>
    <property type="project" value="TreeGrafter"/>
</dbReference>
<evidence type="ECO:0000313" key="4">
    <source>
        <dbReference type="EMBL" id="PHJ22940.1"/>
    </source>
</evidence>
<dbReference type="RefSeq" id="XP_067924617.1">
    <property type="nucleotide sequence ID" value="XM_068063407.1"/>
</dbReference>
<dbReference type="VEuPathDB" id="ToxoDB:CSUI_003209"/>
<dbReference type="GO" id="GO:0007030">
    <property type="term" value="P:Golgi organization"/>
    <property type="evidence" value="ECO:0007669"/>
    <property type="project" value="TreeGrafter"/>
</dbReference>
<dbReference type="SUPFAM" id="SSF102848">
    <property type="entry name" value="NSFL1 (p97 ATPase) cofactor p47, SEP domain"/>
    <property type="match status" value="1"/>
</dbReference>
<gene>
    <name evidence="4" type="ORF">CSUI_003209</name>
</gene>
<dbReference type="SMART" id="SM00166">
    <property type="entry name" value="UBX"/>
    <property type="match status" value="1"/>
</dbReference>
<feature type="domain" description="SEP" evidence="3">
    <location>
        <begin position="67"/>
        <end position="130"/>
    </location>
</feature>
<dbReference type="PROSITE" id="PS51399">
    <property type="entry name" value="SEP"/>
    <property type="match status" value="1"/>
</dbReference>
<dbReference type="PANTHER" id="PTHR23333">
    <property type="entry name" value="UBX DOMAIN CONTAINING PROTEIN"/>
    <property type="match status" value="1"/>
</dbReference>
<dbReference type="InterPro" id="IPR036241">
    <property type="entry name" value="NSFL1C_SEP_dom_sf"/>
</dbReference>
<evidence type="ECO:0000259" key="3">
    <source>
        <dbReference type="PROSITE" id="PS51399"/>
    </source>
</evidence>
<dbReference type="Gene3D" id="3.30.420.210">
    <property type="entry name" value="SEP domain"/>
    <property type="match status" value="1"/>
</dbReference>
<dbReference type="EMBL" id="MIGC01001405">
    <property type="protein sequence ID" value="PHJ22940.1"/>
    <property type="molecule type" value="Genomic_DNA"/>
</dbReference>
<dbReference type="GeneID" id="94426618"/>
<dbReference type="PROSITE" id="PS50033">
    <property type="entry name" value="UBX"/>
    <property type="match status" value="1"/>
</dbReference>
<protein>
    <submittedName>
        <fullName evidence="4">Ubx domain-containing protein</fullName>
    </submittedName>
</protein>
<sequence>MSIRSLSDLKDSKGDSNKKKTSSFTGGEKSGLAVENPSDDEGSDGSHHAPSSLLGGFAHAVHGAAPAGSRRVVVYRNGFIVDNGDFRPLDDPQNARFLEELKAGFAPRELQEGGRPVHVELINKQSEDYKAPPPPAYVLFGGEGQRLSSSGCTGGGSNAGESSSCAGGAVDVTRGDVTVNESEPTTVLQFRFHDGQRRTQRFNQSHTLQDIRNFVSQVAPVNGDYQLLEGFPPKEIKASLSTTIKEAGLLNAAIVQKIC</sequence>
<reference evidence="4 5" key="1">
    <citation type="journal article" date="2017" name="Int. J. Parasitol.">
        <title>The genome of the protozoan parasite Cystoisospora suis and a reverse vaccinology approach to identify vaccine candidates.</title>
        <authorList>
            <person name="Palmieri N."/>
            <person name="Shrestha A."/>
            <person name="Ruttkowski B."/>
            <person name="Beck T."/>
            <person name="Vogl C."/>
            <person name="Tomley F."/>
            <person name="Blake D.P."/>
            <person name="Joachim A."/>
        </authorList>
    </citation>
    <scope>NUCLEOTIDE SEQUENCE [LARGE SCALE GENOMIC DNA]</scope>
    <source>
        <strain evidence="4 5">Wien I</strain>
    </source>
</reference>
<dbReference type="GO" id="GO:0043130">
    <property type="term" value="F:ubiquitin binding"/>
    <property type="evidence" value="ECO:0007669"/>
    <property type="project" value="TreeGrafter"/>
</dbReference>
<comment type="caution">
    <text evidence="4">The sequence shown here is derived from an EMBL/GenBank/DDBJ whole genome shotgun (WGS) entry which is preliminary data.</text>
</comment>
<dbReference type="GO" id="GO:0005634">
    <property type="term" value="C:nucleus"/>
    <property type="evidence" value="ECO:0007669"/>
    <property type="project" value="TreeGrafter"/>
</dbReference>
<dbReference type="GO" id="GO:0005829">
    <property type="term" value="C:cytosol"/>
    <property type="evidence" value="ECO:0007669"/>
    <property type="project" value="TreeGrafter"/>
</dbReference>
<feature type="compositionally biased region" description="Basic and acidic residues" evidence="1">
    <location>
        <begin position="7"/>
        <end position="18"/>
    </location>
</feature>
<dbReference type="Proteomes" id="UP000221165">
    <property type="component" value="Unassembled WGS sequence"/>
</dbReference>
<feature type="domain" description="UBX" evidence="2">
    <location>
        <begin position="181"/>
        <end position="257"/>
    </location>
</feature>
<dbReference type="InterPro" id="IPR012989">
    <property type="entry name" value="SEP_domain"/>
</dbReference>
<proteinExistence type="predicted"/>
<dbReference type="SUPFAM" id="SSF54236">
    <property type="entry name" value="Ubiquitin-like"/>
    <property type="match status" value="1"/>
</dbReference>
<dbReference type="InterPro" id="IPR029071">
    <property type="entry name" value="Ubiquitin-like_domsf"/>
</dbReference>
<dbReference type="InterPro" id="IPR001012">
    <property type="entry name" value="UBX_dom"/>
</dbReference>
<dbReference type="SMART" id="SM00553">
    <property type="entry name" value="SEP"/>
    <property type="match status" value="1"/>
</dbReference>